<evidence type="ECO:0000313" key="2">
    <source>
        <dbReference type="EMBL" id="MCJ0971784.1"/>
    </source>
</evidence>
<feature type="domain" description="Transposase IS200-like" evidence="1">
    <location>
        <begin position="16"/>
        <end position="130"/>
    </location>
</feature>
<evidence type="ECO:0000313" key="3">
    <source>
        <dbReference type="Proteomes" id="UP001139682"/>
    </source>
</evidence>
<dbReference type="GO" id="GO:0006313">
    <property type="term" value="P:DNA transposition"/>
    <property type="evidence" value="ECO:0007669"/>
    <property type="project" value="InterPro"/>
</dbReference>
<comment type="caution">
    <text evidence="2">The sequence shown here is derived from an EMBL/GenBank/DDBJ whole genome shotgun (WGS) entry which is preliminary data.</text>
</comment>
<proteinExistence type="predicted"/>
<dbReference type="InterPro" id="IPR036515">
    <property type="entry name" value="Transposase_17_sf"/>
</dbReference>
<sequence>MRTCHEIALRRGRYSASGQLYHITTCTHERRPLFANATCARLVIGHMRNLHDDRRLSSLAWVLMPDHLHWLFALGEGATLSGVVKRFKGRSAAGLRPATGPGPVWQRGFHDHALRHDEDVQAIARYIVANPLRAGLVGRVGDYPWWDAVWL</sequence>
<dbReference type="AlphaFoldDB" id="A0A9X1W0D0"/>
<dbReference type="SUPFAM" id="SSF143422">
    <property type="entry name" value="Transposase IS200-like"/>
    <property type="match status" value="1"/>
</dbReference>
<reference evidence="2" key="1">
    <citation type="submission" date="2022-03" db="EMBL/GenBank/DDBJ databases">
        <title>Pseudomonas marianensis sp. nov., a marine bacterium isolated from deep-sea sediments of the Mariana Trench.</title>
        <authorList>
            <person name="Wei Y."/>
        </authorList>
    </citation>
    <scope>NUCLEOTIDE SEQUENCE</scope>
    <source>
        <strain evidence="2">PS1</strain>
    </source>
</reference>
<dbReference type="GO" id="GO:0043565">
    <property type="term" value="F:sequence-specific DNA binding"/>
    <property type="evidence" value="ECO:0007669"/>
    <property type="project" value="TreeGrafter"/>
</dbReference>
<keyword evidence="3" id="KW-1185">Reference proteome</keyword>
<dbReference type="GO" id="GO:0004803">
    <property type="term" value="F:transposase activity"/>
    <property type="evidence" value="ECO:0007669"/>
    <property type="project" value="InterPro"/>
</dbReference>
<dbReference type="Pfam" id="PF01797">
    <property type="entry name" value="Y1_Tnp"/>
    <property type="match status" value="1"/>
</dbReference>
<protein>
    <submittedName>
        <fullName evidence="2">Transposase</fullName>
    </submittedName>
</protein>
<dbReference type="InterPro" id="IPR052715">
    <property type="entry name" value="RAYT_transposase"/>
</dbReference>
<dbReference type="EMBL" id="JALGRD010000001">
    <property type="protein sequence ID" value="MCJ0971784.1"/>
    <property type="molecule type" value="Genomic_DNA"/>
</dbReference>
<dbReference type="PANTHER" id="PTHR36966">
    <property type="entry name" value="REP-ASSOCIATED TYROSINE TRANSPOSASE"/>
    <property type="match status" value="1"/>
</dbReference>
<evidence type="ECO:0000259" key="1">
    <source>
        <dbReference type="SMART" id="SM01321"/>
    </source>
</evidence>
<dbReference type="NCBIfam" id="NF047646">
    <property type="entry name" value="REP_Tyr_transpos"/>
    <property type="match status" value="1"/>
</dbReference>
<name>A0A9X1W0D0_9GAMM</name>
<dbReference type="Proteomes" id="UP001139682">
    <property type="component" value="Unassembled WGS sequence"/>
</dbReference>
<gene>
    <name evidence="2" type="ORF">MST27_00195</name>
</gene>
<dbReference type="Gene3D" id="3.30.70.1290">
    <property type="entry name" value="Transposase IS200-like"/>
    <property type="match status" value="1"/>
</dbReference>
<dbReference type="RefSeq" id="WP_243604510.1">
    <property type="nucleotide sequence ID" value="NZ_JALGRD010000001.1"/>
</dbReference>
<dbReference type="PANTHER" id="PTHR36966:SF1">
    <property type="entry name" value="REP-ASSOCIATED TYROSINE TRANSPOSASE"/>
    <property type="match status" value="1"/>
</dbReference>
<accession>A0A9X1W0D0</accession>
<organism evidence="2 3">
    <name type="scientific">Stutzerimonas marianensis</name>
    <dbReference type="NCBI Taxonomy" id="2929513"/>
    <lineage>
        <taxon>Bacteria</taxon>
        <taxon>Pseudomonadati</taxon>
        <taxon>Pseudomonadota</taxon>
        <taxon>Gammaproteobacteria</taxon>
        <taxon>Pseudomonadales</taxon>
        <taxon>Pseudomonadaceae</taxon>
        <taxon>Stutzerimonas</taxon>
    </lineage>
</organism>
<dbReference type="InterPro" id="IPR002686">
    <property type="entry name" value="Transposase_17"/>
</dbReference>
<dbReference type="SMART" id="SM01321">
    <property type="entry name" value="Y1_Tnp"/>
    <property type="match status" value="1"/>
</dbReference>